<reference evidence="5" key="1">
    <citation type="submission" date="2012-10" db="EMBL/GenBank/DDBJ databases">
        <authorList>
            <person name="Maita H."/>
            <person name="Sato S."/>
        </authorList>
    </citation>
    <scope>NUCLEOTIDE SEQUENCE</scope>
    <source>
        <strain evidence="5">NZP2037</strain>
    </source>
</reference>
<dbReference type="GO" id="GO:0005615">
    <property type="term" value="C:extracellular space"/>
    <property type="evidence" value="ECO:0007669"/>
    <property type="project" value="InterPro"/>
</dbReference>
<proteinExistence type="predicted"/>
<protein>
    <submittedName>
        <fullName evidence="5">Probable calcium binding protein</fullName>
    </submittedName>
</protein>
<dbReference type="InterPro" id="IPR011049">
    <property type="entry name" value="Serralysin-like_metalloprot_C"/>
</dbReference>
<dbReference type="Gene3D" id="2.150.10.10">
    <property type="entry name" value="Serralysin-like metalloprotease, C-terminal"/>
    <property type="match status" value="1"/>
</dbReference>
<dbReference type="GO" id="GO:0005509">
    <property type="term" value="F:calcium ion binding"/>
    <property type="evidence" value="ECO:0007669"/>
    <property type="project" value="InterPro"/>
</dbReference>
<dbReference type="EMBL" id="AP012557">
    <property type="protein sequence ID" value="BAN09585.1"/>
    <property type="molecule type" value="Genomic_DNA"/>
</dbReference>
<dbReference type="RefSeq" id="WP_019863242.1">
    <property type="nucleotide sequence ID" value="NZ_CP033334.1"/>
</dbReference>
<comment type="subcellular location">
    <subcellularLocation>
        <location evidence="1">Secreted</location>
    </subcellularLocation>
</comment>
<evidence type="ECO:0000256" key="1">
    <source>
        <dbReference type="ARBA" id="ARBA00004613"/>
    </source>
</evidence>
<dbReference type="Pfam" id="PF08548">
    <property type="entry name" value="Peptidase_M10_C"/>
    <property type="match status" value="1"/>
</dbReference>
<dbReference type="AlphaFoldDB" id="M5AM68"/>
<evidence type="ECO:0000313" key="5">
    <source>
        <dbReference type="EMBL" id="BAN09585.1"/>
    </source>
</evidence>
<evidence type="ECO:0000256" key="2">
    <source>
        <dbReference type="ARBA" id="ARBA00022525"/>
    </source>
</evidence>
<keyword evidence="3" id="KW-0677">Repeat</keyword>
<evidence type="ECO:0000256" key="3">
    <source>
        <dbReference type="ARBA" id="ARBA00022737"/>
    </source>
</evidence>
<accession>M5AM68</accession>
<keyword evidence="2" id="KW-0964">Secreted</keyword>
<sequence length="99" mass="10668">MIYGGKGDDRLFGGKGSDEFVFEAQTGNDKVMDFEAGQDTLSISGVMINGTEATVEVLAGRAYQSGKDTVVDLEPGNSITLAKVSFDDFHTHPEHYFSV</sequence>
<name>M5AM68_RHILI</name>
<feature type="domain" description="Peptidase M10 serralysin C-terminal" evidence="4">
    <location>
        <begin position="4"/>
        <end position="62"/>
    </location>
</feature>
<evidence type="ECO:0000259" key="4">
    <source>
        <dbReference type="Pfam" id="PF08548"/>
    </source>
</evidence>
<organism evidence="5">
    <name type="scientific">Rhizobium loti</name>
    <name type="common">Mesorhizobium loti</name>
    <dbReference type="NCBI Taxonomy" id="381"/>
    <lineage>
        <taxon>Bacteria</taxon>
        <taxon>Pseudomonadati</taxon>
        <taxon>Pseudomonadota</taxon>
        <taxon>Alphaproteobacteria</taxon>
        <taxon>Hyphomicrobiales</taxon>
        <taxon>Phyllobacteriaceae</taxon>
        <taxon>Mesorhizobium</taxon>
    </lineage>
</organism>
<dbReference type="SUPFAM" id="SSF51120">
    <property type="entry name" value="beta-Roll"/>
    <property type="match status" value="1"/>
</dbReference>
<reference evidence="5" key="2">
    <citation type="journal article" date="2013" name="Microbes Environ.">
        <title>Commonalities and Differences among Symbiosis Islands of Three Mesorhizobium loti Strains.</title>
        <authorList>
            <person name="Kasai-Maita H."/>
            <person name="Hirakawa H."/>
            <person name="Nakamura Y."/>
            <person name="Kaneko T."/>
            <person name="Miki K."/>
            <person name="Maruya J."/>
            <person name="Okazaki S."/>
            <person name="Tabata S."/>
            <person name="Saeki K."/>
            <person name="Sato S."/>
        </authorList>
    </citation>
    <scope>NUCLEOTIDE SEQUENCE</scope>
    <source>
        <strain evidence="5">NZP2037</strain>
    </source>
</reference>
<dbReference type="InterPro" id="IPR013858">
    <property type="entry name" value="Peptidase_M10B_C"/>
</dbReference>
<dbReference type="OrthoDB" id="9809583at2"/>